<dbReference type="KEGG" id="fme:FOMMEDRAFT_115279"/>
<dbReference type="InterPro" id="IPR011990">
    <property type="entry name" value="TPR-like_helical_dom_sf"/>
</dbReference>
<dbReference type="Gene3D" id="1.10.150.90">
    <property type="entry name" value="Immunodeficiency lentiviruses, gag gene matrix protein p17"/>
    <property type="match status" value="1"/>
</dbReference>
<reference evidence="2" key="1">
    <citation type="journal article" date="2012" name="Science">
        <title>The Paleozoic origin of enzymatic lignin decomposition reconstructed from 31 fungal genomes.</title>
        <authorList>
            <person name="Floudas D."/>
            <person name="Binder M."/>
            <person name="Riley R."/>
            <person name="Barry K."/>
            <person name="Blanchette R.A."/>
            <person name="Henrissat B."/>
            <person name="Martinez A.T."/>
            <person name="Otillar R."/>
            <person name="Spatafora J.W."/>
            <person name="Yadav J.S."/>
            <person name="Aerts A."/>
            <person name="Benoit I."/>
            <person name="Boyd A."/>
            <person name="Carlson A."/>
            <person name="Copeland A."/>
            <person name="Coutinho P.M."/>
            <person name="de Vries R.P."/>
            <person name="Ferreira P."/>
            <person name="Findley K."/>
            <person name="Foster B."/>
            <person name="Gaskell J."/>
            <person name="Glotzer D."/>
            <person name="Gorecki P."/>
            <person name="Heitman J."/>
            <person name="Hesse C."/>
            <person name="Hori C."/>
            <person name="Igarashi K."/>
            <person name="Jurgens J.A."/>
            <person name="Kallen N."/>
            <person name="Kersten P."/>
            <person name="Kohler A."/>
            <person name="Kuees U."/>
            <person name="Kumar T.K.A."/>
            <person name="Kuo A."/>
            <person name="LaButti K."/>
            <person name="Larrondo L.F."/>
            <person name="Lindquist E."/>
            <person name="Ling A."/>
            <person name="Lombard V."/>
            <person name="Lucas S."/>
            <person name="Lundell T."/>
            <person name="Martin R."/>
            <person name="McLaughlin D.J."/>
            <person name="Morgenstern I."/>
            <person name="Morin E."/>
            <person name="Murat C."/>
            <person name="Nagy L.G."/>
            <person name="Nolan M."/>
            <person name="Ohm R.A."/>
            <person name="Patyshakuliyeva A."/>
            <person name="Rokas A."/>
            <person name="Ruiz-Duenas F.J."/>
            <person name="Sabat G."/>
            <person name="Salamov A."/>
            <person name="Samejima M."/>
            <person name="Schmutz J."/>
            <person name="Slot J.C."/>
            <person name="St John F."/>
            <person name="Stenlid J."/>
            <person name="Sun H."/>
            <person name="Sun S."/>
            <person name="Syed K."/>
            <person name="Tsang A."/>
            <person name="Wiebenga A."/>
            <person name="Young D."/>
            <person name="Pisabarro A."/>
            <person name="Eastwood D.C."/>
            <person name="Martin F."/>
            <person name="Cullen D."/>
            <person name="Grigoriev I.V."/>
            <person name="Hibbett D.S."/>
        </authorList>
    </citation>
    <scope>NUCLEOTIDE SEQUENCE [LARGE SCALE GENOMIC DNA]</scope>
    <source>
        <strain evidence="2">MF3/22</strain>
    </source>
</reference>
<evidence type="ECO:0000313" key="2">
    <source>
        <dbReference type="Proteomes" id="UP000053630"/>
    </source>
</evidence>
<dbReference type="GeneID" id="18670872"/>
<dbReference type="Proteomes" id="UP000053630">
    <property type="component" value="Unassembled WGS sequence"/>
</dbReference>
<dbReference type="SUPFAM" id="SSF48452">
    <property type="entry name" value="TPR-like"/>
    <property type="match status" value="1"/>
</dbReference>
<name>R7SHF6_FOMME</name>
<dbReference type="PANTHER" id="PTHR19959:SF119">
    <property type="entry name" value="FUNGAL LIPASE-LIKE DOMAIN-CONTAINING PROTEIN"/>
    <property type="match status" value="1"/>
</dbReference>
<dbReference type="RefSeq" id="XP_007272123.1">
    <property type="nucleotide sequence ID" value="XM_007272061.1"/>
</dbReference>
<evidence type="ECO:0008006" key="3">
    <source>
        <dbReference type="Google" id="ProtNLM"/>
    </source>
</evidence>
<dbReference type="PANTHER" id="PTHR19959">
    <property type="entry name" value="KINESIN LIGHT CHAIN"/>
    <property type="match status" value="1"/>
</dbReference>
<proteinExistence type="predicted"/>
<dbReference type="Pfam" id="PF13374">
    <property type="entry name" value="TPR_10"/>
    <property type="match status" value="2"/>
</dbReference>
<accession>R7SHF6</accession>
<keyword evidence="2" id="KW-1185">Reference proteome</keyword>
<dbReference type="InterPro" id="IPR012344">
    <property type="entry name" value="Matrix_HIV/RSV_N"/>
</dbReference>
<organism evidence="1 2">
    <name type="scientific">Fomitiporia mediterranea (strain MF3/22)</name>
    <name type="common">Grapevine white-rot fungus</name>
    <dbReference type="NCBI Taxonomy" id="694068"/>
    <lineage>
        <taxon>Eukaryota</taxon>
        <taxon>Fungi</taxon>
        <taxon>Dikarya</taxon>
        <taxon>Basidiomycota</taxon>
        <taxon>Agaricomycotina</taxon>
        <taxon>Agaricomycetes</taxon>
        <taxon>Hymenochaetales</taxon>
        <taxon>Hymenochaetaceae</taxon>
        <taxon>Fomitiporia</taxon>
    </lineage>
</organism>
<evidence type="ECO:0000313" key="1">
    <source>
        <dbReference type="EMBL" id="EJC97712.1"/>
    </source>
</evidence>
<dbReference type="eggNOG" id="KOG4719">
    <property type="taxonomic scope" value="Eukaryota"/>
</dbReference>
<gene>
    <name evidence="1" type="ORF">FOMMEDRAFT_115279</name>
</gene>
<dbReference type="EMBL" id="JH717986">
    <property type="protein sequence ID" value="EJC97712.1"/>
    <property type="molecule type" value="Genomic_DNA"/>
</dbReference>
<dbReference type="OMA" id="METIHTT"/>
<dbReference type="Gene3D" id="1.25.40.10">
    <property type="entry name" value="Tetratricopeptide repeat domain"/>
    <property type="match status" value="1"/>
</dbReference>
<dbReference type="OrthoDB" id="9991317at2759"/>
<dbReference type="AlphaFoldDB" id="R7SHF6"/>
<protein>
    <recommendedName>
        <fullName evidence="3">TPR-like protein</fullName>
    </recommendedName>
</protein>
<sequence>METIHTTIRDSLVNVTAETHDSLALKYWKLFEQSGQREELDTSITHDRTALKLRPDGHPDRSKSLCNLAVSLSTRYRRLGQSEDLEEAIKMNRAALEFHPEDHPDRPTSLNNLASSLSSRYERHGRKEDLEEAIKLERAALELRPGGHPDRSTSLINLASSLMIRYQQFGRTEDLEEASDLQRDALKLSPEDHPHRSMSLNNLANSVRTRFEKYGRTEDLEKAIELERAALELRPAGHPDRSTSLNNLAATLSILQHVLTVNPTLHAQHDFLLRNSDHRVLSLDAASYAAEKSQLEQAIEILEQGRGLLWSQLRGLRHPLDQLAETNGKLADRFRNVSRQLEDLATSHEALASGSDINRSGSHRLDGELGQKSFDELLKLKKKLSHEQQEIMNDIRRVPGFENFLEATPFRVLQRAASDGPVIMVNHCKYRCDALIILSRSDFSVVCVPLDVAFYEDSINQCNELLEAPMKMLWDRVVSKVIEKLTEVGIAEGSRIWWCPTSVLAALPFHAAGPFTDADGTPKYLLDNYVSSYTPTLGALINARSNGNSIEPKLLIVGDTKTLKSTR</sequence>